<protein>
    <recommendedName>
        <fullName evidence="4">PEGA domain-containing protein</fullName>
    </recommendedName>
</protein>
<comment type="caution">
    <text evidence="2">The sequence shown here is derived from an EMBL/GenBank/DDBJ whole genome shotgun (WGS) entry which is preliminary data.</text>
</comment>
<proteinExistence type="predicted"/>
<organism evidence="2 3">
    <name type="scientific">Aeropyrum pernix</name>
    <dbReference type="NCBI Taxonomy" id="56636"/>
    <lineage>
        <taxon>Archaea</taxon>
        <taxon>Thermoproteota</taxon>
        <taxon>Thermoprotei</taxon>
        <taxon>Desulfurococcales</taxon>
        <taxon>Desulfurococcaceae</taxon>
        <taxon>Aeropyrum</taxon>
    </lineage>
</organism>
<keyword evidence="1" id="KW-1133">Transmembrane helix</keyword>
<dbReference type="SUPFAM" id="SSF50998">
    <property type="entry name" value="Quinoprotein alcohol dehydrogenase-like"/>
    <property type="match status" value="1"/>
</dbReference>
<keyword evidence="1" id="KW-0812">Transmembrane</keyword>
<keyword evidence="1" id="KW-0472">Membrane</keyword>
<name>A0A401H8U2_AERPX</name>
<feature type="transmembrane region" description="Helical" evidence="1">
    <location>
        <begin position="1898"/>
        <end position="1916"/>
    </location>
</feature>
<accession>A0A401H8U2</accession>
<dbReference type="Proteomes" id="UP000291213">
    <property type="component" value="Unassembled WGS sequence"/>
</dbReference>
<dbReference type="InterPro" id="IPR011047">
    <property type="entry name" value="Quinoprotein_ADH-like_sf"/>
</dbReference>
<evidence type="ECO:0008006" key="4">
    <source>
        <dbReference type="Google" id="ProtNLM"/>
    </source>
</evidence>
<evidence type="ECO:0000313" key="2">
    <source>
        <dbReference type="EMBL" id="GBF08837.1"/>
    </source>
</evidence>
<evidence type="ECO:0000256" key="1">
    <source>
        <dbReference type="SAM" id="Phobius"/>
    </source>
</evidence>
<dbReference type="Gene3D" id="2.60.40.1120">
    <property type="entry name" value="Carboxypeptidase-like, regulatory domain"/>
    <property type="match status" value="1"/>
</dbReference>
<sequence length="1933" mass="205342">MLAMLALALSPPLYSAAPGESPQQALLAGEELEWFYTRVYGLRGYSLPGGVTVQLSAYSEGRGLLVAAGTAPGLGSLVMGVDLESRRLSWSQALVGDPVELAVDGSTGSWAAVGTSTGEVAVVSLDNPSVRADFYTASRLGVASLLVWSGGDSPRLVVVDDGGAAYFADPTEEGWVEFSPTGGGGVEKGFHSPPFSAVLGDKIVLQGGRWSLGSTAYLVFGSLQKGLAVSNTDDLYYEDLDARVSGLLFYRTPSGAILPATPQEIFDSERGVLTRYTLYMASTPAEGLRILVQPSWSGLEGEAGYVDEETGLAVLPSEVLDAFIPASDQTLVFIYTEETYLVDEQGNERLVSTVCYAAEETLDPPPGSSVDLDIVIMNLVSEADSLQSCMDILGLEPGVRALQPLLGLTLDSSQAGFDYVADTWMAWLPMPEDLEDNGLAGATVAEVYTPVNPVFEGFSKLLLVGSPQGFLHIYYLDDNGYPASGKPAPQSIFLGGAPTEVEIASGGGVIYVGTSSGHVYMLKYRPDTGLYTVSRSLSVDESPITSILNLETHIIVASQQGLLQAVDVGRWEPLWRNLPGFQGVETGLENPVIVSVTAEPAVIASRGGGSIYTFESPGFDLNPVILDFRVVLETPMGAREVAPEDLGLGGGSRATIRDPGGEVYAVDEEVWERGSITLYVPRGEYTIEVELPGLGKLYRDVEVLQPLILDSIEAALREVVVEAVVPATPPSPEYRVAYELYSGPIGGVELTLTPSQVTTEDLGYTPEPLPVTTVTGDDGRATAILWSGVEYSVDGSSEIVSRVEGYLDAWGLGPFTVEAVLSLYPLDIVVYDAEAYQAGVAFQVKPSSVEITAPTGRSARVAEPGDSVRIPLPPGSYTIRVEAPGYSPAEAQAEVGRAASLVTVLMEPAYNEVTVRAVLSDPTGLFGGSIRGARIAFTLEEPSLGYRVEVDTGEEGEAQVTLRSGVYRVEVEHHILGKTVYSGVEILSPGPLEIPLPAGASSLSLRLIDGELGVDAPGGFTVTLTYLLTGESRSFVTRSSSLSLEAPEGLYRILVSSLEGYYEDAEASLSLERGAGESVTLSLKPVKIPLVVEAVYNDPTGVAVGGVGDALVVATPLETPVEVVTEVQTTDLQGRAVFLLRPGVYEITVTHPYTEDARLEIDLFKASRSGVQVKLGLKPIYGELEVALLDSDLGVELPSALLRITWHGYSQSSQKTLQVEGGTALVKLPFGSYTLEAELPGYYKPSLYSLTLAQDKVFATITLDPVVVEVEVNVYYSRSTAIIGSSKVDLPPAPAGLASVTLRPDDPVLKGLGVDPVSVVADETGSAVASVRAGSYIIEAAAGSSVGGSRVFIGEETTAVSISIKPKAYTVDLVGYDPDLGVERGVIEGARAVLTAFNGVALEEPLEFTLPERAVLPEGVYTLEVSAEGYPGSTVEAAISSPGTVYIPIEPLKVDVTFTVSADVGGSRVPVLWGALYLDHASIEEERPFEVEISQGGGEARLRPGVYRAEYRVSIAGVEVAVDAGSIVVPEEGGGVEVVLKPPLAAVKVAAVDKEFSVRLPEFSVAYTYSGPFGELEGEVEGAGGEAVLQLPPGLATLEVRTLGFKPASTTLEIRGDASLEVEMEPIVFGVAIRLADPDGNPVEDEVELILRHTSLPLELRARGEGPILRLEGVRPGSYIAEVKILEENTLLTDTQLRLTVTQEGALLPGVLTVEYRRFTVELWLLDALTGEPIGFPYIVELERQAPEGGFGYSVETVVRGKALLFLPPGTYQARLTPEAGQSFYRVDTTFTFTVDGPGKVELRISPIMYSATILVVDDRGTPQQGALVRVLSEEGVEVASGLTDASGVFTFQAPYGLYIVEAEKPGYRESTGTIQIPQSTTLTVTLQPGPMVLLQRYGPIVVGFTGLALVAAGLYRVRERIARRLLEEEEYF</sequence>
<dbReference type="Pfam" id="PF13620">
    <property type="entry name" value="CarboxypepD_reg"/>
    <property type="match status" value="1"/>
</dbReference>
<evidence type="ECO:0000313" key="3">
    <source>
        <dbReference type="Proteomes" id="UP000291213"/>
    </source>
</evidence>
<dbReference type="EMBL" id="BDMD01000026">
    <property type="protein sequence ID" value="GBF08837.1"/>
    <property type="molecule type" value="Genomic_DNA"/>
</dbReference>
<dbReference type="SUPFAM" id="SSF49464">
    <property type="entry name" value="Carboxypeptidase regulatory domain-like"/>
    <property type="match status" value="1"/>
</dbReference>
<dbReference type="InterPro" id="IPR008969">
    <property type="entry name" value="CarboxyPept-like_regulatory"/>
</dbReference>
<reference evidence="2 3" key="1">
    <citation type="submission" date="2017-02" db="EMBL/GenBank/DDBJ databases">
        <title>isolation and characterization of a novel temperate virus Aeropyrum globular virus 1 infecting hyperthermophilic archaeon Aeropyrum.</title>
        <authorList>
            <person name="Yumiya M."/>
            <person name="Yoshida T."/>
            <person name="Sako Y."/>
        </authorList>
    </citation>
    <scope>NUCLEOTIDE SEQUENCE [LARGE SCALE GENOMIC DNA]</scope>
    <source>
        <strain evidence="2 3">YK1-12-2013</strain>
    </source>
</reference>
<gene>
    <name evidence="2" type="ORF">apy_05620</name>
</gene>